<dbReference type="EMBL" id="JAVDWV010000004">
    <property type="protein sequence ID" value="MDR7154181.1"/>
    <property type="molecule type" value="Genomic_DNA"/>
</dbReference>
<organism evidence="2 3">
    <name type="scientific">Sphingobium xenophagum</name>
    <dbReference type="NCBI Taxonomy" id="121428"/>
    <lineage>
        <taxon>Bacteria</taxon>
        <taxon>Pseudomonadati</taxon>
        <taxon>Pseudomonadota</taxon>
        <taxon>Alphaproteobacteria</taxon>
        <taxon>Sphingomonadales</taxon>
        <taxon>Sphingomonadaceae</taxon>
        <taxon>Sphingobium</taxon>
    </lineage>
</organism>
<reference evidence="2 3" key="1">
    <citation type="submission" date="2023-07" db="EMBL/GenBank/DDBJ databases">
        <title>Sorghum-associated microbial communities from plants grown in Nebraska, USA.</title>
        <authorList>
            <person name="Schachtman D."/>
        </authorList>
    </citation>
    <scope>NUCLEOTIDE SEQUENCE [LARGE SCALE GENOMIC DNA]</scope>
    <source>
        <strain evidence="2 3">4256</strain>
    </source>
</reference>
<accession>A0ABU1WXZ8</accession>
<dbReference type="SUPFAM" id="SSF54909">
    <property type="entry name" value="Dimeric alpha+beta barrel"/>
    <property type="match status" value="1"/>
</dbReference>
<dbReference type="Proteomes" id="UP001267638">
    <property type="component" value="Unassembled WGS sequence"/>
</dbReference>
<dbReference type="Gene3D" id="3.30.70.100">
    <property type="match status" value="1"/>
</dbReference>
<dbReference type="InterPro" id="IPR010753">
    <property type="entry name" value="DUF1330"/>
</dbReference>
<proteinExistence type="predicted"/>
<comment type="caution">
    <text evidence="2">The sequence shown here is derived from an EMBL/GenBank/DDBJ whole genome shotgun (WGS) entry which is preliminary data.</text>
</comment>
<dbReference type="PANTHER" id="PTHR41521">
    <property type="match status" value="1"/>
</dbReference>
<gene>
    <name evidence="2" type="ORF">J2W40_000993</name>
</gene>
<evidence type="ECO:0000313" key="2">
    <source>
        <dbReference type="EMBL" id="MDR7154181.1"/>
    </source>
</evidence>
<evidence type="ECO:0000313" key="3">
    <source>
        <dbReference type="Proteomes" id="UP001267638"/>
    </source>
</evidence>
<name>A0ABU1WXZ8_SPHXE</name>
<dbReference type="PANTHER" id="PTHR41521:SF4">
    <property type="entry name" value="BLR0684 PROTEIN"/>
    <property type="match status" value="1"/>
</dbReference>
<dbReference type="Pfam" id="PF07045">
    <property type="entry name" value="DUF1330"/>
    <property type="match status" value="1"/>
</dbReference>
<sequence length="100" mass="11011">MPAYMIFTREGPIRDQAAMHAYSAMNRAQAGRFVADYGLKPLAVYGALDTLEGEAPDGVIILQFPDAAQARAWYDSPEYQEAKALRQKGATYRALLVEGL</sequence>
<protein>
    <submittedName>
        <fullName evidence="2">Uncharacterized protein (DUF1330 family)</fullName>
    </submittedName>
</protein>
<evidence type="ECO:0000259" key="1">
    <source>
        <dbReference type="Pfam" id="PF07045"/>
    </source>
</evidence>
<keyword evidence="3" id="KW-1185">Reference proteome</keyword>
<dbReference type="RefSeq" id="WP_310222282.1">
    <property type="nucleotide sequence ID" value="NZ_JAVDWV010000004.1"/>
</dbReference>
<feature type="domain" description="DUF1330" evidence="1">
    <location>
        <begin position="2"/>
        <end position="100"/>
    </location>
</feature>
<dbReference type="InterPro" id="IPR011008">
    <property type="entry name" value="Dimeric_a/b-barrel"/>
</dbReference>